<evidence type="ECO:0000256" key="5">
    <source>
        <dbReference type="ARBA" id="ARBA00023136"/>
    </source>
</evidence>
<feature type="transmembrane region" description="Helical" evidence="6">
    <location>
        <begin position="103"/>
        <end position="122"/>
    </location>
</feature>
<keyword evidence="5 6" id="KW-0472">Membrane</keyword>
<keyword evidence="2" id="KW-1003">Cell membrane</keyword>
<evidence type="ECO:0000256" key="1">
    <source>
        <dbReference type="ARBA" id="ARBA00004651"/>
    </source>
</evidence>
<feature type="transmembrane region" description="Helical" evidence="6">
    <location>
        <begin position="341"/>
        <end position="360"/>
    </location>
</feature>
<keyword evidence="3 6" id="KW-0812">Transmembrane</keyword>
<name>A0A840CCW3_9RHOB</name>
<keyword evidence="8" id="KW-1185">Reference proteome</keyword>
<dbReference type="RefSeq" id="WP_054538662.1">
    <property type="nucleotide sequence ID" value="NZ_JACIEQ010000002.1"/>
</dbReference>
<dbReference type="AlphaFoldDB" id="A0A840CCW3"/>
<gene>
    <name evidence="7" type="ORF">GGR17_001731</name>
</gene>
<comment type="subcellular location">
    <subcellularLocation>
        <location evidence="1">Cell membrane</location>
        <topology evidence="1">Multi-pass membrane protein</topology>
    </subcellularLocation>
</comment>
<comment type="caution">
    <text evidence="7">The sequence shown here is derived from an EMBL/GenBank/DDBJ whole genome shotgun (WGS) entry which is preliminary data.</text>
</comment>
<dbReference type="InterPro" id="IPR005495">
    <property type="entry name" value="LptG/LptF_permease"/>
</dbReference>
<dbReference type="GO" id="GO:0043190">
    <property type="term" value="C:ATP-binding cassette (ABC) transporter complex"/>
    <property type="evidence" value="ECO:0007669"/>
    <property type="project" value="InterPro"/>
</dbReference>
<dbReference type="GO" id="GO:0055085">
    <property type="term" value="P:transmembrane transport"/>
    <property type="evidence" value="ECO:0007669"/>
    <property type="project" value="InterPro"/>
</dbReference>
<organism evidence="7 8">
    <name type="scientific">Actibacterium naphthalenivorans</name>
    <dbReference type="NCBI Taxonomy" id="1614693"/>
    <lineage>
        <taxon>Bacteria</taxon>
        <taxon>Pseudomonadati</taxon>
        <taxon>Pseudomonadota</taxon>
        <taxon>Alphaproteobacteria</taxon>
        <taxon>Rhodobacterales</taxon>
        <taxon>Roseobacteraceae</taxon>
        <taxon>Actibacterium</taxon>
    </lineage>
</organism>
<protein>
    <submittedName>
        <fullName evidence="7">Lipopolysaccharide export system permease protein</fullName>
    </submittedName>
</protein>
<evidence type="ECO:0000256" key="2">
    <source>
        <dbReference type="ARBA" id="ARBA00022475"/>
    </source>
</evidence>
<evidence type="ECO:0000256" key="6">
    <source>
        <dbReference type="SAM" id="Phobius"/>
    </source>
</evidence>
<dbReference type="InterPro" id="IPR030922">
    <property type="entry name" value="LptF"/>
</dbReference>
<feature type="transmembrane region" description="Helical" evidence="6">
    <location>
        <begin position="60"/>
        <end position="82"/>
    </location>
</feature>
<dbReference type="NCBIfam" id="TIGR04407">
    <property type="entry name" value="LptF_YjgP"/>
    <property type="match status" value="1"/>
</dbReference>
<accession>A0A840CCW3</accession>
<evidence type="ECO:0000256" key="4">
    <source>
        <dbReference type="ARBA" id="ARBA00022989"/>
    </source>
</evidence>
<feature type="transmembrane region" description="Helical" evidence="6">
    <location>
        <begin position="311"/>
        <end position="329"/>
    </location>
</feature>
<sequence length="376" mass="41014">MPTFDRYLLSRLTVLFGFFSLVLISVYWLNRAVILFDQLVGGGQSAMVFLEFTALALPNVIRLVLPVSGFAATVFVINRLTAESELVVVQAMGFSAFRLARPVLVFGLMVTLLVTGLNHFLVPASRTQLAQRQADISGDITARLLTEGRFLHPAAGITFYIREITPQGALNDIFLSDARSPSHRVTYTAKRALVVPDAGGPKLVMFDGMAQTLTLDTQRLSITRFRNTVYDVAGLILSAGPRHRRVEELSTPELLRATPALLAETGETRTVFLYEAHARIAQPFLSVAGALIGLGALLLGGFSRFGVWRQILLAVTLLIGLQLMDNAMADLARRGPGMWPMVYLAPVAGTLVAIGLLWASQRPRLFKGPRRRGAAA</sequence>
<evidence type="ECO:0000313" key="7">
    <source>
        <dbReference type="EMBL" id="MBB4021922.1"/>
    </source>
</evidence>
<reference evidence="7" key="1">
    <citation type="submission" date="2020-08" db="EMBL/GenBank/DDBJ databases">
        <title>Genomic Encyclopedia of Type Strains, Phase IV (KMG-IV): sequencing the most valuable type-strain genomes for metagenomic binning, comparative biology and taxonomic classification.</title>
        <authorList>
            <person name="Goeker M."/>
        </authorList>
    </citation>
    <scope>NUCLEOTIDE SEQUENCE [LARGE SCALE GENOMIC DNA]</scope>
    <source>
        <strain evidence="7">DSM 105040</strain>
    </source>
</reference>
<feature type="transmembrane region" description="Helical" evidence="6">
    <location>
        <begin position="12"/>
        <end position="29"/>
    </location>
</feature>
<evidence type="ECO:0000313" key="8">
    <source>
        <dbReference type="Proteomes" id="UP000585681"/>
    </source>
</evidence>
<dbReference type="PANTHER" id="PTHR33529:SF6">
    <property type="entry name" value="YJGP_YJGQ FAMILY PERMEASE"/>
    <property type="match status" value="1"/>
</dbReference>
<dbReference type="Proteomes" id="UP000585681">
    <property type="component" value="Unassembled WGS sequence"/>
</dbReference>
<dbReference type="Pfam" id="PF03739">
    <property type="entry name" value="LptF_LptG"/>
    <property type="match status" value="1"/>
</dbReference>
<proteinExistence type="predicted"/>
<feature type="transmembrane region" description="Helical" evidence="6">
    <location>
        <begin position="280"/>
        <end position="299"/>
    </location>
</feature>
<keyword evidence="4 6" id="KW-1133">Transmembrane helix</keyword>
<dbReference type="EMBL" id="JACIEQ010000002">
    <property type="protein sequence ID" value="MBB4021922.1"/>
    <property type="molecule type" value="Genomic_DNA"/>
</dbReference>
<evidence type="ECO:0000256" key="3">
    <source>
        <dbReference type="ARBA" id="ARBA00022692"/>
    </source>
</evidence>
<dbReference type="PANTHER" id="PTHR33529">
    <property type="entry name" value="SLR0882 PROTEIN-RELATED"/>
    <property type="match status" value="1"/>
</dbReference>
<dbReference type="GO" id="GO:0015920">
    <property type="term" value="P:lipopolysaccharide transport"/>
    <property type="evidence" value="ECO:0007669"/>
    <property type="project" value="TreeGrafter"/>
</dbReference>